<dbReference type="FunFam" id="2.60.120.1040:FF:000001">
    <property type="entry name" value="Zinc finger protein ZPR1"/>
    <property type="match status" value="1"/>
</dbReference>
<evidence type="ECO:0000256" key="4">
    <source>
        <dbReference type="ARBA" id="ARBA00022771"/>
    </source>
</evidence>
<dbReference type="NCBIfam" id="TIGR00310">
    <property type="entry name" value="ZPR1_znf"/>
    <property type="match status" value="2"/>
</dbReference>
<evidence type="ECO:0000256" key="2">
    <source>
        <dbReference type="ARBA" id="ARBA00022723"/>
    </source>
</evidence>
<comment type="similarity">
    <text evidence="1">Belongs to the ZPR1 family.</text>
</comment>
<protein>
    <recommendedName>
        <fullName evidence="6">Zinc finger protein ZPR1</fullName>
    </recommendedName>
</protein>
<keyword evidence="2" id="KW-0479">Metal-binding</keyword>
<dbReference type="InterPro" id="IPR042451">
    <property type="entry name" value="ZPR1_A/B_dom"/>
</dbReference>
<evidence type="ECO:0000256" key="1">
    <source>
        <dbReference type="ARBA" id="ARBA00008354"/>
    </source>
</evidence>
<keyword evidence="5" id="KW-0862">Zinc</keyword>
<feature type="domain" description="Zinc finger ZPR1-type" evidence="7">
    <location>
        <begin position="26"/>
        <end position="184"/>
    </location>
</feature>
<dbReference type="Gene3D" id="2.20.25.420">
    <property type="entry name" value="ZPR1, zinc finger domain"/>
    <property type="match status" value="2"/>
</dbReference>
<organism evidence="8 9">
    <name type="scientific">Clunio marinus</name>
    <dbReference type="NCBI Taxonomy" id="568069"/>
    <lineage>
        <taxon>Eukaryota</taxon>
        <taxon>Metazoa</taxon>
        <taxon>Ecdysozoa</taxon>
        <taxon>Arthropoda</taxon>
        <taxon>Hexapoda</taxon>
        <taxon>Insecta</taxon>
        <taxon>Pterygota</taxon>
        <taxon>Neoptera</taxon>
        <taxon>Endopterygota</taxon>
        <taxon>Diptera</taxon>
        <taxon>Nematocera</taxon>
        <taxon>Chironomoidea</taxon>
        <taxon>Chironomidae</taxon>
        <taxon>Clunio</taxon>
    </lineage>
</organism>
<dbReference type="InterPro" id="IPR040141">
    <property type="entry name" value="ZPR1"/>
</dbReference>
<dbReference type="FunFam" id="2.20.25.420:FF:000001">
    <property type="entry name" value="Zinc finger protein ZPR1"/>
    <property type="match status" value="1"/>
</dbReference>
<dbReference type="SMART" id="SM00709">
    <property type="entry name" value="Zpr1"/>
    <property type="match status" value="2"/>
</dbReference>
<dbReference type="STRING" id="568069.A0A1J1IKQ5"/>
<name>A0A1J1IKQ5_9DIPT</name>
<evidence type="ECO:0000313" key="8">
    <source>
        <dbReference type="EMBL" id="CRL00346.1"/>
    </source>
</evidence>
<dbReference type="AlphaFoldDB" id="A0A1J1IKQ5"/>
<reference evidence="8 9" key="1">
    <citation type="submission" date="2015-04" db="EMBL/GenBank/DDBJ databases">
        <authorList>
            <person name="Syromyatnikov M.Y."/>
            <person name="Popov V.N."/>
        </authorList>
    </citation>
    <scope>NUCLEOTIDE SEQUENCE [LARGE SCALE GENOMIC DNA]</scope>
</reference>
<proteinExistence type="inferred from homology"/>
<dbReference type="OrthoDB" id="308464at2759"/>
<dbReference type="Pfam" id="PF03367">
    <property type="entry name" value="Zn_ribbon_ZPR1"/>
    <property type="match status" value="2"/>
</dbReference>
<evidence type="ECO:0000313" key="9">
    <source>
        <dbReference type="Proteomes" id="UP000183832"/>
    </source>
</evidence>
<dbReference type="Proteomes" id="UP000183832">
    <property type="component" value="Unassembled WGS sequence"/>
</dbReference>
<evidence type="ECO:0000256" key="5">
    <source>
        <dbReference type="ARBA" id="ARBA00022833"/>
    </source>
</evidence>
<evidence type="ECO:0000256" key="3">
    <source>
        <dbReference type="ARBA" id="ARBA00022737"/>
    </source>
</evidence>
<dbReference type="Pfam" id="PF22794">
    <property type="entry name" value="jr-ZPR1"/>
    <property type="match status" value="2"/>
</dbReference>
<dbReference type="FunFam" id="2.20.25.420:FF:000003">
    <property type="entry name" value="zinc finger protein ZPR1"/>
    <property type="match status" value="1"/>
</dbReference>
<sequence length="455" mass="51257">MSEAPKPIYLNLSADDPDLGTTEIESMCMNCHKNGTTRLLLTKIPFYKEIVLMSFSCDHCGFQNNEIQSGAEIQPKGIKLTLTVKDVTDLNRRIVKSDYSAIRIEELDFEIPAKSQKGEVTTLEGIIERVINGLSQDQEQRRKDHPDAADQIDQFIGKLRELKEVKTEFTFILDDISGDAHIENPNAPHPDENVVSVLYNRTKEQNHLIGIYEKDELENEERNEQQEANEKLKPIQADEWPLEELHGEVLQFATNCPECHASCETNMKVTTIPHFKDVVIMATVCEACGLRTNEVKSGGGIEEKGVKIEVKVISREDFSRDVLKSETCSVAIRELDVEVGPSALGGRFTTIEGLLTAMRDQLAEQSAMFGDSADRECQNRMDRFLDQFNEVLSGSKMITVILDDPTGNSYVQALTDDDSTDSDPNLRIIHYHRSHDQNEELGLNDMKVEGYEEDS</sequence>
<dbReference type="FunFam" id="2.60.120.1040:FF:000003">
    <property type="entry name" value="Zinc finger protein zpr1"/>
    <property type="match status" value="1"/>
</dbReference>
<accession>A0A1J1IKQ5</accession>
<gene>
    <name evidence="8" type="ORF">CLUMA_CG013619</name>
</gene>
<dbReference type="Gene3D" id="2.60.120.1040">
    <property type="entry name" value="ZPR1, A/B domain"/>
    <property type="match status" value="2"/>
</dbReference>
<dbReference type="GO" id="GO:0048731">
    <property type="term" value="P:system development"/>
    <property type="evidence" value="ECO:0007669"/>
    <property type="project" value="UniProtKB-ARBA"/>
</dbReference>
<dbReference type="PANTHER" id="PTHR10876:SF0">
    <property type="entry name" value="ZINC FINGER PROTEIN ZPR1"/>
    <property type="match status" value="1"/>
</dbReference>
<dbReference type="GO" id="GO:0005634">
    <property type="term" value="C:nucleus"/>
    <property type="evidence" value="ECO:0007669"/>
    <property type="project" value="TreeGrafter"/>
</dbReference>
<keyword evidence="9" id="KW-1185">Reference proteome</keyword>
<feature type="domain" description="Zinc finger ZPR1-type" evidence="7">
    <location>
        <begin position="254"/>
        <end position="413"/>
    </location>
</feature>
<dbReference type="InterPro" id="IPR004457">
    <property type="entry name" value="Znf_ZPR1"/>
</dbReference>
<dbReference type="EMBL" id="CVRI01000054">
    <property type="protein sequence ID" value="CRL00346.1"/>
    <property type="molecule type" value="Genomic_DNA"/>
</dbReference>
<evidence type="ECO:0000259" key="7">
    <source>
        <dbReference type="SMART" id="SM00709"/>
    </source>
</evidence>
<dbReference type="GO" id="GO:0008270">
    <property type="term" value="F:zinc ion binding"/>
    <property type="evidence" value="ECO:0007669"/>
    <property type="project" value="UniProtKB-KW"/>
</dbReference>
<keyword evidence="4" id="KW-0863">Zinc-finger</keyword>
<dbReference type="InterPro" id="IPR042452">
    <property type="entry name" value="ZPR1_Znf1/2"/>
</dbReference>
<dbReference type="PANTHER" id="PTHR10876">
    <property type="entry name" value="ZINC FINGER PROTEIN ZPR1"/>
    <property type="match status" value="1"/>
</dbReference>
<evidence type="ECO:0000256" key="6">
    <source>
        <dbReference type="ARBA" id="ARBA00074960"/>
    </source>
</evidence>
<keyword evidence="3" id="KW-0677">Repeat</keyword>
<dbReference type="InterPro" id="IPR056180">
    <property type="entry name" value="ZPR1_jr_dom"/>
</dbReference>